<dbReference type="Gene3D" id="1.20.1270.10">
    <property type="match status" value="1"/>
</dbReference>
<dbReference type="GO" id="GO:0140662">
    <property type="term" value="F:ATP-dependent protein folding chaperone"/>
    <property type="evidence" value="ECO:0007669"/>
    <property type="project" value="InterPro"/>
</dbReference>
<dbReference type="FunFam" id="2.60.34.10:FF:000014">
    <property type="entry name" value="Chaperone protein DnaK HSP70"/>
    <property type="match status" value="1"/>
</dbReference>
<dbReference type="Pfam" id="PF00012">
    <property type="entry name" value="HSP70"/>
    <property type="match status" value="1"/>
</dbReference>
<comment type="induction">
    <text evidence="9">By stress conditions e.g. heat shock.</text>
</comment>
<dbReference type="InterPro" id="IPR013126">
    <property type="entry name" value="Hsp_70_fam"/>
</dbReference>
<comment type="similarity">
    <text evidence="2 9 10">Belongs to the heat shock protein 70 family.</text>
</comment>
<dbReference type="Gene3D" id="3.30.420.40">
    <property type="match status" value="3"/>
</dbReference>
<dbReference type="RefSeq" id="WP_007936545.1">
    <property type="nucleotide sequence ID" value="NZ_AKVJ01000031.1"/>
</dbReference>
<dbReference type="PROSITE" id="PS00297">
    <property type="entry name" value="HSP70_1"/>
    <property type="match status" value="1"/>
</dbReference>
<dbReference type="SUPFAM" id="SSF100920">
    <property type="entry name" value="Heat shock protein 70kD (HSP70), peptide-binding domain"/>
    <property type="match status" value="1"/>
</dbReference>
<evidence type="ECO:0000313" key="14">
    <source>
        <dbReference type="Proteomes" id="UP000004324"/>
    </source>
</evidence>
<feature type="coiled-coil region" evidence="11">
    <location>
        <begin position="480"/>
        <end position="507"/>
    </location>
</feature>
<evidence type="ECO:0000256" key="10">
    <source>
        <dbReference type="RuleBase" id="RU003322"/>
    </source>
</evidence>
<dbReference type="GO" id="GO:0005524">
    <property type="term" value="F:ATP binding"/>
    <property type="evidence" value="ECO:0007669"/>
    <property type="project" value="UniProtKB-UniRule"/>
</dbReference>
<dbReference type="EMBL" id="AKVJ01000031">
    <property type="protein sequence ID" value="EIW17199.1"/>
    <property type="molecule type" value="Genomic_DNA"/>
</dbReference>
<comment type="caution">
    <text evidence="13">The sequence shown here is derived from an EMBL/GenBank/DDBJ whole genome shotgun (WGS) entry which is preliminary data.</text>
</comment>
<evidence type="ECO:0000256" key="5">
    <source>
        <dbReference type="ARBA" id="ARBA00022741"/>
    </source>
</evidence>
<dbReference type="NCBIfam" id="NF001413">
    <property type="entry name" value="PRK00290.1"/>
    <property type="match status" value="1"/>
</dbReference>
<dbReference type="InterPro" id="IPR043129">
    <property type="entry name" value="ATPase_NBD"/>
</dbReference>
<dbReference type="PROSITE" id="PS00329">
    <property type="entry name" value="HSP70_2"/>
    <property type="match status" value="1"/>
</dbReference>
<dbReference type="InterPro" id="IPR029047">
    <property type="entry name" value="HSP70_peptide-bd_sf"/>
</dbReference>
<dbReference type="PROSITE" id="PS01036">
    <property type="entry name" value="HSP70_3"/>
    <property type="match status" value="1"/>
</dbReference>
<keyword evidence="7 9" id="KW-0346">Stress response</keyword>
<dbReference type="NCBIfam" id="TIGR02350">
    <property type="entry name" value="prok_dnaK"/>
    <property type="match status" value="1"/>
</dbReference>
<dbReference type="Gene3D" id="3.90.640.10">
    <property type="entry name" value="Actin, Chain A, domain 4"/>
    <property type="match status" value="1"/>
</dbReference>
<keyword evidence="8 9" id="KW-0143">Chaperone</keyword>
<reference evidence="13 14" key="1">
    <citation type="journal article" date="2012" name="J. Bacteriol.">
        <title>Draft Genome Sequences for Two Metal-Reducing Pelosinus fermentans Strains Isolated from a Cr(VI)-Contaminated Site and for Type Strain R7.</title>
        <authorList>
            <person name="Brown S.D."/>
            <person name="Podar M."/>
            <person name="Klingeman D.M."/>
            <person name="Johnson C.M."/>
            <person name="Yang Z.K."/>
            <person name="Utturkar S.M."/>
            <person name="Land M.L."/>
            <person name="Mosher J.J."/>
            <person name="Hurt R.A.Jr."/>
            <person name="Phelps T.J."/>
            <person name="Palumbo A.V."/>
            <person name="Arkin A.P."/>
            <person name="Hazen T.C."/>
            <person name="Elias D.A."/>
        </authorList>
    </citation>
    <scope>NUCLEOTIDE SEQUENCE [LARGE SCALE GENOMIC DNA]</scope>
    <source>
        <strain evidence="13 14">B4</strain>
    </source>
</reference>
<evidence type="ECO:0000256" key="6">
    <source>
        <dbReference type="ARBA" id="ARBA00022840"/>
    </source>
</evidence>
<keyword evidence="6 9" id="KW-0067">ATP-binding</keyword>
<protein>
    <recommendedName>
        <fullName evidence="3 9">Chaperone protein DnaK</fullName>
    </recommendedName>
    <alternativeName>
        <fullName evidence="9">HSP70</fullName>
    </alternativeName>
    <alternativeName>
        <fullName evidence="9">Heat shock 70 kDa protein</fullName>
    </alternativeName>
    <alternativeName>
        <fullName evidence="9">Heat shock protein 70</fullName>
    </alternativeName>
</protein>
<keyword evidence="4 9" id="KW-0597">Phosphoprotein</keyword>
<keyword evidence="11" id="KW-0175">Coiled coil</keyword>
<evidence type="ECO:0000313" key="13">
    <source>
        <dbReference type="EMBL" id="EIW17199.1"/>
    </source>
</evidence>
<keyword evidence="14" id="KW-1185">Reference proteome</keyword>
<dbReference type="Proteomes" id="UP000004324">
    <property type="component" value="Unassembled WGS sequence"/>
</dbReference>
<dbReference type="PRINTS" id="PR00301">
    <property type="entry name" value="HEATSHOCK70"/>
</dbReference>
<proteinExistence type="evidence at transcript level"/>
<evidence type="ECO:0000256" key="7">
    <source>
        <dbReference type="ARBA" id="ARBA00023016"/>
    </source>
</evidence>
<feature type="modified residue" description="Phosphothreonine; by autocatalysis" evidence="9">
    <location>
        <position position="174"/>
    </location>
</feature>
<dbReference type="PANTHER" id="PTHR19375">
    <property type="entry name" value="HEAT SHOCK PROTEIN 70KDA"/>
    <property type="match status" value="1"/>
</dbReference>
<dbReference type="InterPro" id="IPR012725">
    <property type="entry name" value="Chaperone_DnaK"/>
</dbReference>
<dbReference type="OrthoDB" id="9766019at2"/>
<evidence type="ECO:0000256" key="3">
    <source>
        <dbReference type="ARBA" id="ARBA00014415"/>
    </source>
</evidence>
<feature type="region of interest" description="Disordered" evidence="12">
    <location>
        <begin position="579"/>
        <end position="608"/>
    </location>
</feature>
<dbReference type="SUPFAM" id="SSF53067">
    <property type="entry name" value="Actin-like ATPase domain"/>
    <property type="match status" value="2"/>
</dbReference>
<evidence type="ECO:0000256" key="11">
    <source>
        <dbReference type="SAM" id="Coils"/>
    </source>
</evidence>
<sequence>MAKVIGIDLGTTNSCVAVMEGGEPVVIANAEGNRITPSVVGFSKNDERLVGQLAKRQAVSNPERTISSIKRHMGTDHKVKIDDKTYTPQEISAMILQKLKTDAEAYLGQTVTQAVITVPAYYNDSQRQATKDAGTIAGLEVLRIINEPTAAALAYGIDKGNDHTVLVFDLGGGTFDVSILELGEGVFEVKATNGNNRLGGDDFDERVMKWLVAEFKKENGIDLSKDRMAEQRLREAAEKAKIELSGVLTTNINLPFITADQTGPKHLEVNLTRAKFDELTADLVESTMGPTRQAMSDAGLSPKDIEKVILVGGSTRIPAVQEAIKGFLGKEPHRGVNPDECVAVGAAIQAGVLVGEVKDVLLLDVTPLSLGIETLGGVYTKIIERNTTIPTSKSQVFSTAADNQPSVDIHVLQGEREIAAYNKTLGRFELKDIPPAQRGVPRIEVSFDIDANGIVHVSAKDLGTGKEQKITITSSGGMSKDDIERMVKEAEAHAAEDKARKDEVEVRNNADSLVYQAEKTIKDMGDKVEDKDLLEKVQKAADALKESLNGTDTEKIKADTEELTKPLYEMTSAVYNKEQEATAEQAPGAGTEEKVVDAEYKVVDEDKK</sequence>
<evidence type="ECO:0000256" key="9">
    <source>
        <dbReference type="HAMAP-Rule" id="MF_00332"/>
    </source>
</evidence>
<evidence type="ECO:0000256" key="2">
    <source>
        <dbReference type="ARBA" id="ARBA00007381"/>
    </source>
</evidence>
<evidence type="ECO:0000256" key="8">
    <source>
        <dbReference type="ARBA" id="ARBA00023186"/>
    </source>
</evidence>
<feature type="compositionally biased region" description="Basic and acidic residues" evidence="12">
    <location>
        <begin position="591"/>
        <end position="608"/>
    </location>
</feature>
<evidence type="ECO:0000256" key="1">
    <source>
        <dbReference type="ARBA" id="ARBA00002290"/>
    </source>
</evidence>
<dbReference type="AlphaFoldDB" id="I9L9W9"/>
<organism evidence="13 14">
    <name type="scientific">Pelosinus fermentans B4</name>
    <dbReference type="NCBI Taxonomy" id="1149862"/>
    <lineage>
        <taxon>Bacteria</taxon>
        <taxon>Bacillati</taxon>
        <taxon>Bacillota</taxon>
        <taxon>Negativicutes</taxon>
        <taxon>Selenomonadales</taxon>
        <taxon>Sporomusaceae</taxon>
        <taxon>Pelosinus</taxon>
    </lineage>
</organism>
<comment type="function">
    <text evidence="1 9">Acts as a chaperone.</text>
</comment>
<name>I9L9W9_9FIRM</name>
<dbReference type="InterPro" id="IPR018181">
    <property type="entry name" value="Heat_shock_70_CS"/>
</dbReference>
<dbReference type="HAMAP" id="MF_00332">
    <property type="entry name" value="DnaK"/>
    <property type="match status" value="1"/>
</dbReference>
<dbReference type="FunFam" id="3.30.420.40:FF:000071">
    <property type="entry name" value="Molecular chaperone DnaK"/>
    <property type="match status" value="1"/>
</dbReference>
<dbReference type="SUPFAM" id="SSF100934">
    <property type="entry name" value="Heat shock protein 70kD (HSP70), C-terminal subdomain"/>
    <property type="match status" value="1"/>
</dbReference>
<dbReference type="GO" id="GO:0051082">
    <property type="term" value="F:unfolded protein binding"/>
    <property type="evidence" value="ECO:0007669"/>
    <property type="project" value="InterPro"/>
</dbReference>
<dbReference type="FunFam" id="1.20.1270.10:FF:000001">
    <property type="entry name" value="Molecular chaperone DnaK"/>
    <property type="match status" value="1"/>
</dbReference>
<gene>
    <name evidence="9" type="primary">dnaK</name>
    <name evidence="13" type="ORF">FB4_4555</name>
</gene>
<dbReference type="CDD" id="cd10234">
    <property type="entry name" value="ASKHA_NBD_HSP70_DnaK-like"/>
    <property type="match status" value="1"/>
</dbReference>
<accession>I9L9W9</accession>
<dbReference type="Gene3D" id="3.30.30.30">
    <property type="match status" value="1"/>
</dbReference>
<dbReference type="InterPro" id="IPR029048">
    <property type="entry name" value="HSP70_C_sf"/>
</dbReference>
<evidence type="ECO:0000256" key="4">
    <source>
        <dbReference type="ARBA" id="ARBA00022553"/>
    </source>
</evidence>
<dbReference type="Gene3D" id="2.60.34.10">
    <property type="entry name" value="Substrate Binding Domain Of DNAk, Chain A, domain 1"/>
    <property type="match status" value="1"/>
</dbReference>
<keyword evidence="5 9" id="KW-0547">Nucleotide-binding</keyword>
<evidence type="ECO:0000256" key="12">
    <source>
        <dbReference type="SAM" id="MobiDB-lite"/>
    </source>
</evidence>
<dbReference type="FunFam" id="3.90.640.10:FF:000003">
    <property type="entry name" value="Molecular chaperone DnaK"/>
    <property type="match status" value="1"/>
</dbReference>
<dbReference type="PATRIC" id="fig|1149862.3.peg.3523"/>